<organism evidence="18 19">
    <name type="scientific">Bosea rubneri</name>
    <dbReference type="NCBI Taxonomy" id="3075434"/>
    <lineage>
        <taxon>Bacteria</taxon>
        <taxon>Pseudomonadati</taxon>
        <taxon>Pseudomonadota</taxon>
        <taxon>Alphaproteobacteria</taxon>
        <taxon>Hyphomicrobiales</taxon>
        <taxon>Boseaceae</taxon>
        <taxon>Bosea</taxon>
    </lineage>
</organism>
<evidence type="ECO:0000256" key="4">
    <source>
        <dbReference type="ARBA" id="ARBA00022475"/>
    </source>
</evidence>
<name>A0ABU3S639_9HYPH</name>
<dbReference type="PROSITE" id="PS50109">
    <property type="entry name" value="HIS_KIN"/>
    <property type="match status" value="1"/>
</dbReference>
<dbReference type="CDD" id="cd00075">
    <property type="entry name" value="HATPase"/>
    <property type="match status" value="1"/>
</dbReference>
<keyword evidence="12 15" id="KW-1133">Transmembrane helix</keyword>
<dbReference type="GO" id="GO:0005524">
    <property type="term" value="F:ATP binding"/>
    <property type="evidence" value="ECO:0007669"/>
    <property type="project" value="UniProtKB-KW"/>
</dbReference>
<dbReference type="PRINTS" id="PR00344">
    <property type="entry name" value="BCTRLSENSOR"/>
</dbReference>
<evidence type="ECO:0000313" key="18">
    <source>
        <dbReference type="EMBL" id="MDU0340181.1"/>
    </source>
</evidence>
<evidence type="ECO:0000256" key="12">
    <source>
        <dbReference type="ARBA" id="ARBA00022989"/>
    </source>
</evidence>
<dbReference type="InterPro" id="IPR050980">
    <property type="entry name" value="2C_sensor_his_kinase"/>
</dbReference>
<comment type="caution">
    <text evidence="18">The sequence shown here is derived from an EMBL/GenBank/DDBJ whole genome shotgun (WGS) entry which is preliminary data.</text>
</comment>
<dbReference type="Pfam" id="PF02518">
    <property type="entry name" value="HATPase_c"/>
    <property type="match status" value="1"/>
</dbReference>
<evidence type="ECO:0000256" key="2">
    <source>
        <dbReference type="ARBA" id="ARBA00004429"/>
    </source>
</evidence>
<dbReference type="Proteomes" id="UP001254257">
    <property type="component" value="Unassembled WGS sequence"/>
</dbReference>
<dbReference type="InterPro" id="IPR004358">
    <property type="entry name" value="Sig_transdc_His_kin-like_C"/>
</dbReference>
<dbReference type="InterPro" id="IPR036097">
    <property type="entry name" value="HisK_dim/P_sf"/>
</dbReference>
<dbReference type="InterPro" id="IPR036890">
    <property type="entry name" value="HATPase_C_sf"/>
</dbReference>
<evidence type="ECO:0000256" key="10">
    <source>
        <dbReference type="ARBA" id="ARBA00022777"/>
    </source>
</evidence>
<dbReference type="CDD" id="cd00082">
    <property type="entry name" value="HisKA"/>
    <property type="match status" value="1"/>
</dbReference>
<keyword evidence="9" id="KW-0547">Nucleotide-binding</keyword>
<dbReference type="SUPFAM" id="SSF47384">
    <property type="entry name" value="Homodimeric domain of signal transducing histidine kinase"/>
    <property type="match status" value="1"/>
</dbReference>
<proteinExistence type="predicted"/>
<dbReference type="PANTHER" id="PTHR44936">
    <property type="entry name" value="SENSOR PROTEIN CREC"/>
    <property type="match status" value="1"/>
</dbReference>
<accession>A0ABU3S639</accession>
<protein>
    <recommendedName>
        <fullName evidence="3">histidine kinase</fullName>
        <ecNumber evidence="3">2.7.13.3</ecNumber>
    </recommendedName>
</protein>
<evidence type="ECO:0000313" key="19">
    <source>
        <dbReference type="Proteomes" id="UP001254257"/>
    </source>
</evidence>
<dbReference type="Gene3D" id="3.30.565.10">
    <property type="entry name" value="Histidine kinase-like ATPase, C-terminal domain"/>
    <property type="match status" value="1"/>
</dbReference>
<dbReference type="EMBL" id="JAWDID010000011">
    <property type="protein sequence ID" value="MDU0340181.1"/>
    <property type="molecule type" value="Genomic_DNA"/>
</dbReference>
<dbReference type="SMART" id="SM00304">
    <property type="entry name" value="HAMP"/>
    <property type="match status" value="1"/>
</dbReference>
<dbReference type="PROSITE" id="PS50885">
    <property type="entry name" value="HAMP"/>
    <property type="match status" value="1"/>
</dbReference>
<feature type="transmembrane region" description="Helical" evidence="15">
    <location>
        <begin position="12"/>
        <end position="36"/>
    </location>
</feature>
<gene>
    <name evidence="18" type="ORF">RKE40_09830</name>
</gene>
<dbReference type="Pfam" id="PF00672">
    <property type="entry name" value="HAMP"/>
    <property type="match status" value="1"/>
</dbReference>
<evidence type="ECO:0000256" key="7">
    <source>
        <dbReference type="ARBA" id="ARBA00022679"/>
    </source>
</evidence>
<dbReference type="Gene3D" id="1.10.287.130">
    <property type="match status" value="1"/>
</dbReference>
<dbReference type="InterPro" id="IPR003660">
    <property type="entry name" value="HAMP_dom"/>
</dbReference>
<evidence type="ECO:0000256" key="13">
    <source>
        <dbReference type="ARBA" id="ARBA00023012"/>
    </source>
</evidence>
<keyword evidence="11 18" id="KW-0067">ATP-binding</keyword>
<feature type="domain" description="HAMP" evidence="17">
    <location>
        <begin position="179"/>
        <end position="231"/>
    </location>
</feature>
<comment type="subcellular location">
    <subcellularLocation>
        <location evidence="2">Cell inner membrane</location>
        <topology evidence="2">Multi-pass membrane protein</topology>
    </subcellularLocation>
</comment>
<evidence type="ECO:0000256" key="14">
    <source>
        <dbReference type="ARBA" id="ARBA00023136"/>
    </source>
</evidence>
<evidence type="ECO:0000256" key="9">
    <source>
        <dbReference type="ARBA" id="ARBA00022741"/>
    </source>
</evidence>
<comment type="catalytic activity">
    <reaction evidence="1">
        <text>ATP + protein L-histidine = ADP + protein N-phospho-L-histidine.</text>
        <dbReference type="EC" id="2.7.13.3"/>
    </reaction>
</comment>
<dbReference type="InterPro" id="IPR003661">
    <property type="entry name" value="HisK_dim/P_dom"/>
</dbReference>
<feature type="domain" description="Histidine kinase" evidence="16">
    <location>
        <begin position="239"/>
        <end position="439"/>
    </location>
</feature>
<dbReference type="SMART" id="SM00388">
    <property type="entry name" value="HisKA"/>
    <property type="match status" value="1"/>
</dbReference>
<evidence type="ECO:0000256" key="5">
    <source>
        <dbReference type="ARBA" id="ARBA00022519"/>
    </source>
</evidence>
<dbReference type="Pfam" id="PF00512">
    <property type="entry name" value="HisKA"/>
    <property type="match status" value="1"/>
</dbReference>
<dbReference type="InterPro" id="IPR005467">
    <property type="entry name" value="His_kinase_dom"/>
</dbReference>
<dbReference type="PANTHER" id="PTHR44936:SF5">
    <property type="entry name" value="SENSOR HISTIDINE KINASE ENVZ"/>
    <property type="match status" value="1"/>
</dbReference>
<dbReference type="SMART" id="SM00387">
    <property type="entry name" value="HATPase_c"/>
    <property type="match status" value="1"/>
</dbReference>
<keyword evidence="19" id="KW-1185">Reference proteome</keyword>
<sequence length="444" mass="48420">MRRWFRLPARIGTQVALLVAGVIALLYLILAIALYLQAPRNWPGPPAFETIATISKLVAQTPAEQRQSLIATANGADQRFAFTLTESFSGRSPGAAPDPDRGGIARRLGDGFRVAPLSEPDGRGPPRQFAIGFPDGAGLEVTIAAGVMEPPPRPLSVLVLATIALVGLNVGALTLWASRGITAPLARFASAAEEFSIDRDPSPLREEGPAEVRTAARALNRLRDRIHALFADRTRMLAAISHDLRTPITRMRLRVEFIEDGVLRGQFTRDLAHMDTMVQGALSYLRDANRREKRAAFDLSSLLQTISDEFSDIGHKIHYDGPRWIVVTGDAQQLERAVTNLVENAVRYGTQTIVRLNDETESLLIEVADDGPGIPENDRQRLLEPFMRGDEARGRIDSEGFGLGLAIAQSIAAAHGGNLTLHDNLPRGLIARIRLLRHAPPSQP</sequence>
<keyword evidence="14 15" id="KW-0472">Membrane</keyword>
<feature type="transmembrane region" description="Helical" evidence="15">
    <location>
        <begin position="155"/>
        <end position="177"/>
    </location>
</feature>
<evidence type="ECO:0000256" key="8">
    <source>
        <dbReference type="ARBA" id="ARBA00022692"/>
    </source>
</evidence>
<keyword evidence="6" id="KW-0597">Phosphoprotein</keyword>
<dbReference type="SUPFAM" id="SSF55874">
    <property type="entry name" value="ATPase domain of HSP90 chaperone/DNA topoisomerase II/histidine kinase"/>
    <property type="match status" value="1"/>
</dbReference>
<dbReference type="RefSeq" id="WP_316018054.1">
    <property type="nucleotide sequence ID" value="NZ_JAWDID010000011.1"/>
</dbReference>
<keyword evidence="10" id="KW-0418">Kinase</keyword>
<dbReference type="EC" id="2.7.13.3" evidence="3"/>
<evidence type="ECO:0000259" key="17">
    <source>
        <dbReference type="PROSITE" id="PS50885"/>
    </source>
</evidence>
<keyword evidence="5" id="KW-0997">Cell inner membrane</keyword>
<keyword evidence="7" id="KW-0808">Transferase</keyword>
<evidence type="ECO:0000259" key="16">
    <source>
        <dbReference type="PROSITE" id="PS50109"/>
    </source>
</evidence>
<reference evidence="18 19" key="1">
    <citation type="submission" date="2023-09" db="EMBL/GenBank/DDBJ databases">
        <title>Whole genome shotgun sequencing (WGS) of Bosea sp. ZW T0_25, isolated from stored onions (Allium cepa).</title>
        <authorList>
            <person name="Stoll D.A."/>
            <person name="Huch M."/>
        </authorList>
    </citation>
    <scope>NUCLEOTIDE SEQUENCE [LARGE SCALE GENOMIC DNA]</scope>
    <source>
        <strain evidence="18 19">ZW T0_25</strain>
    </source>
</reference>
<evidence type="ECO:0000256" key="15">
    <source>
        <dbReference type="SAM" id="Phobius"/>
    </source>
</evidence>
<keyword evidence="13" id="KW-0902">Two-component regulatory system</keyword>
<evidence type="ECO:0000256" key="1">
    <source>
        <dbReference type="ARBA" id="ARBA00000085"/>
    </source>
</evidence>
<evidence type="ECO:0000256" key="3">
    <source>
        <dbReference type="ARBA" id="ARBA00012438"/>
    </source>
</evidence>
<evidence type="ECO:0000256" key="11">
    <source>
        <dbReference type="ARBA" id="ARBA00022840"/>
    </source>
</evidence>
<keyword evidence="8 15" id="KW-0812">Transmembrane</keyword>
<keyword evidence="4" id="KW-1003">Cell membrane</keyword>
<evidence type="ECO:0000256" key="6">
    <source>
        <dbReference type="ARBA" id="ARBA00022553"/>
    </source>
</evidence>
<dbReference type="InterPro" id="IPR003594">
    <property type="entry name" value="HATPase_dom"/>
</dbReference>